<feature type="transmembrane region" description="Helical" evidence="1">
    <location>
        <begin position="49"/>
        <end position="70"/>
    </location>
</feature>
<feature type="transmembrane region" description="Helical" evidence="1">
    <location>
        <begin position="262"/>
        <end position="287"/>
    </location>
</feature>
<feature type="transmembrane region" description="Helical" evidence="1">
    <location>
        <begin position="12"/>
        <end position="37"/>
    </location>
</feature>
<keyword evidence="1" id="KW-1133">Transmembrane helix</keyword>
<sequence length="293" mass="32386">MLLGKTKTVPRRVFTIIGATVGITVAVTAVAWVGGLLGLWDWPPQPSSGFGVLCGVAGGIIIAFEMALVFRKMLRGHRLGRTRTWMRLHIWLGLLCLPVILIHGGFGFGGPLPAATMALFLAVIASGVWGLVMQQWLPQKMLADIPGESIASQIDRLGEYQADEARQLITALTTVPPESESDEPVISGPLAGELEAFRDEVLLPYLEQGRQSRSPLTARAEAERRFARLREAVPPDARGALDKLQGLADLRRRWDDQRTLHAWLHGWLLVHIPLSWAMFSLMVLHAVRALKYW</sequence>
<evidence type="ECO:0000256" key="1">
    <source>
        <dbReference type="SAM" id="Phobius"/>
    </source>
</evidence>
<gene>
    <name evidence="2" type="ORF">C1280_23985</name>
</gene>
<proteinExistence type="predicted"/>
<protein>
    <submittedName>
        <fullName evidence="2">Uncharacterized protein</fullName>
    </submittedName>
</protein>
<reference evidence="2 3" key="1">
    <citation type="submission" date="2018-01" db="EMBL/GenBank/DDBJ databases">
        <title>G. obscuriglobus.</title>
        <authorList>
            <person name="Franke J."/>
            <person name="Blomberg W."/>
            <person name="Selmecki A."/>
        </authorList>
    </citation>
    <scope>NUCLEOTIDE SEQUENCE [LARGE SCALE GENOMIC DNA]</scope>
    <source>
        <strain evidence="2 3">DSM 5831</strain>
    </source>
</reference>
<evidence type="ECO:0000313" key="2">
    <source>
        <dbReference type="EMBL" id="AWM39758.1"/>
    </source>
</evidence>
<keyword evidence="1" id="KW-0812">Transmembrane</keyword>
<dbReference type="OrthoDB" id="265754at2"/>
<keyword evidence="3" id="KW-1185">Reference proteome</keyword>
<dbReference type="KEGG" id="gog:C1280_23985"/>
<dbReference type="AlphaFoldDB" id="A0A2Z3H1Z9"/>
<evidence type="ECO:0000313" key="3">
    <source>
        <dbReference type="Proteomes" id="UP000245802"/>
    </source>
</evidence>
<dbReference type="EMBL" id="CP025958">
    <property type="protein sequence ID" value="AWM39758.1"/>
    <property type="molecule type" value="Genomic_DNA"/>
</dbReference>
<keyword evidence="1" id="KW-0472">Membrane</keyword>
<feature type="transmembrane region" description="Helical" evidence="1">
    <location>
        <begin position="90"/>
        <end position="108"/>
    </location>
</feature>
<feature type="transmembrane region" description="Helical" evidence="1">
    <location>
        <begin position="114"/>
        <end position="132"/>
    </location>
</feature>
<dbReference type="RefSeq" id="WP_010043181.1">
    <property type="nucleotide sequence ID" value="NZ_CP025958.1"/>
</dbReference>
<dbReference type="Proteomes" id="UP000245802">
    <property type="component" value="Chromosome"/>
</dbReference>
<organism evidence="2 3">
    <name type="scientific">Gemmata obscuriglobus</name>
    <dbReference type="NCBI Taxonomy" id="114"/>
    <lineage>
        <taxon>Bacteria</taxon>
        <taxon>Pseudomonadati</taxon>
        <taxon>Planctomycetota</taxon>
        <taxon>Planctomycetia</taxon>
        <taxon>Gemmatales</taxon>
        <taxon>Gemmataceae</taxon>
        <taxon>Gemmata</taxon>
    </lineage>
</organism>
<accession>A0A2Z3H1Z9</accession>
<name>A0A2Z3H1Z9_9BACT</name>